<protein>
    <submittedName>
        <fullName evidence="5">Phage integrase family site-specific recombinase</fullName>
    </submittedName>
</protein>
<dbReference type="STRING" id="1423746.FD27_GL000184"/>
<dbReference type="Proteomes" id="UP000051445">
    <property type="component" value="Unassembled WGS sequence"/>
</dbReference>
<evidence type="ECO:0000259" key="4">
    <source>
        <dbReference type="PROSITE" id="PS51737"/>
    </source>
</evidence>
<dbReference type="GO" id="GO:0000150">
    <property type="term" value="F:DNA strand exchange activity"/>
    <property type="evidence" value="ECO:0007669"/>
    <property type="project" value="InterPro"/>
</dbReference>
<comment type="caution">
    <text evidence="5">The sequence shown here is derived from an EMBL/GenBank/DDBJ whole genome shotgun (WGS) entry which is preliminary data.</text>
</comment>
<feature type="domain" description="Recombinase" evidence="4">
    <location>
        <begin position="174"/>
        <end position="296"/>
    </location>
</feature>
<dbReference type="PROSITE" id="PS51737">
    <property type="entry name" value="RECOMBINASE_DNA_BIND"/>
    <property type="match status" value="1"/>
</dbReference>
<evidence type="ECO:0000313" key="5">
    <source>
        <dbReference type="EMBL" id="KRL28358.1"/>
    </source>
</evidence>
<dbReference type="Gene3D" id="3.40.50.1390">
    <property type="entry name" value="Resolvase, N-terminal catalytic domain"/>
    <property type="match status" value="1"/>
</dbReference>
<dbReference type="Pfam" id="PF07508">
    <property type="entry name" value="Recombinase"/>
    <property type="match status" value="1"/>
</dbReference>
<sequence>MSTITKIQGYQRDVKQLRVAAYCRVSTDNVEQLESLENQRQHYQEYINRHLNWQLARIYFDEGISGTKLNHRNALKELLADCHNHRIDLVITKSISRLSRNTTDCLKIVRELQQLNIPIYFEKERINTGEMASELFLSILSSIAQDESHSTAGNLRWSIRKRFADGSFKVSSAPYGYSVQDGNLIIKPSEAKIIKQIFTSFLQGQSTGHIAKQLNTKHVPTQRGHRWWSSTIINILRNINYTGDMLCQKTYRDDQYHRHLNQGELAQYLIEEHHKGIISHHDFNQVQDRLKQVAQERHIESGNHKYQQHYLFTGKLICDYCGSTFKRQTRPNKICWACQKHLHSAKQCPVRAIAEEWIQNAFCNMMNKLTFSKKLLMLPLVQQLKDSFINDPDGKLSQSAKQIKENDDKTETLNKLLQAGLIDQSLYINQTAELEQSTYQIQQRIKQINSSHTDDANNLEDFRELLRWCQQNQFLNTFDPALFLTYVQSIKILNQHEICFQLKCGLNLTEHLVNKQPVSEHFYRGIIHQRFNDPIKQAEYLYSTIKSEVDLIG</sequence>
<dbReference type="PANTHER" id="PTHR30461:SF2">
    <property type="entry name" value="SERINE RECOMBINASE PINE-RELATED"/>
    <property type="match status" value="1"/>
</dbReference>
<keyword evidence="2" id="KW-0233">DNA recombination</keyword>
<dbReference type="CDD" id="cd00338">
    <property type="entry name" value="Ser_Recombinase"/>
    <property type="match status" value="1"/>
</dbReference>
<accession>A0A0R1P7C6</accession>
<reference evidence="5 6" key="1">
    <citation type="journal article" date="2015" name="Genome Announc.">
        <title>Expanding the biotechnology potential of lactobacilli through comparative genomics of 213 strains and associated genera.</title>
        <authorList>
            <person name="Sun Z."/>
            <person name="Harris H.M."/>
            <person name="McCann A."/>
            <person name="Guo C."/>
            <person name="Argimon S."/>
            <person name="Zhang W."/>
            <person name="Yang X."/>
            <person name="Jeffery I.B."/>
            <person name="Cooney J.C."/>
            <person name="Kagawa T.F."/>
            <person name="Liu W."/>
            <person name="Song Y."/>
            <person name="Salvetti E."/>
            <person name="Wrobel A."/>
            <person name="Rasinkangas P."/>
            <person name="Parkhill J."/>
            <person name="Rea M.C."/>
            <person name="O'Sullivan O."/>
            <person name="Ritari J."/>
            <person name="Douillard F.P."/>
            <person name="Paul Ross R."/>
            <person name="Yang R."/>
            <person name="Briner A.E."/>
            <person name="Felis G.E."/>
            <person name="de Vos W.M."/>
            <person name="Barrangou R."/>
            <person name="Klaenhammer T.R."/>
            <person name="Caufield P.W."/>
            <person name="Cui Y."/>
            <person name="Zhang H."/>
            <person name="O'Toole P.W."/>
        </authorList>
    </citation>
    <scope>NUCLEOTIDE SEQUENCE [LARGE SCALE GENOMIC DNA]</scope>
    <source>
        <strain evidence="5 6">DSM 13145</strain>
    </source>
</reference>
<evidence type="ECO:0000256" key="1">
    <source>
        <dbReference type="ARBA" id="ARBA00023125"/>
    </source>
</evidence>
<dbReference type="InterPro" id="IPR025827">
    <property type="entry name" value="Zn_ribbon_recom_dom"/>
</dbReference>
<gene>
    <name evidence="5" type="ORF">FD27_GL000184</name>
</gene>
<dbReference type="InterPro" id="IPR050639">
    <property type="entry name" value="SSR_resolvase"/>
</dbReference>
<dbReference type="EMBL" id="AZER01000009">
    <property type="protein sequence ID" value="KRL28358.1"/>
    <property type="molecule type" value="Genomic_DNA"/>
</dbReference>
<dbReference type="Gene3D" id="3.90.1750.20">
    <property type="entry name" value="Putative Large Serine Recombinase, Chain B, Domain 2"/>
    <property type="match status" value="1"/>
</dbReference>
<name>A0A0R1P7C6_9LACO</name>
<dbReference type="AlphaFoldDB" id="A0A0R1P7C6"/>
<dbReference type="InterPro" id="IPR006119">
    <property type="entry name" value="Resolv_N"/>
</dbReference>
<keyword evidence="6" id="KW-1185">Reference proteome</keyword>
<dbReference type="Pfam" id="PF00239">
    <property type="entry name" value="Resolvase"/>
    <property type="match status" value="1"/>
</dbReference>
<feature type="domain" description="Resolvase/invertase-type recombinase catalytic" evidence="3">
    <location>
        <begin position="18"/>
        <end position="166"/>
    </location>
</feature>
<dbReference type="Pfam" id="PF13408">
    <property type="entry name" value="Zn_ribbon_recom"/>
    <property type="match status" value="1"/>
</dbReference>
<proteinExistence type="predicted"/>
<keyword evidence="1" id="KW-0238">DNA-binding</keyword>
<dbReference type="RefSeq" id="WP_057748754.1">
    <property type="nucleotide sequence ID" value="NZ_AZER01000009.1"/>
</dbReference>
<dbReference type="PANTHER" id="PTHR30461">
    <property type="entry name" value="DNA-INVERTASE FROM LAMBDOID PROPHAGE"/>
    <property type="match status" value="1"/>
</dbReference>
<evidence type="ECO:0000313" key="6">
    <source>
        <dbReference type="Proteomes" id="UP000051445"/>
    </source>
</evidence>
<dbReference type="InterPro" id="IPR036162">
    <property type="entry name" value="Resolvase-like_N_sf"/>
</dbReference>
<dbReference type="SMART" id="SM00857">
    <property type="entry name" value="Resolvase"/>
    <property type="match status" value="1"/>
</dbReference>
<dbReference type="InterPro" id="IPR038109">
    <property type="entry name" value="DNA_bind_recomb_sf"/>
</dbReference>
<dbReference type="SUPFAM" id="SSF53041">
    <property type="entry name" value="Resolvase-like"/>
    <property type="match status" value="1"/>
</dbReference>
<dbReference type="OrthoDB" id="9811097at2"/>
<dbReference type="InterPro" id="IPR011109">
    <property type="entry name" value="DNA_bind_recombinase_dom"/>
</dbReference>
<evidence type="ECO:0000259" key="3">
    <source>
        <dbReference type="PROSITE" id="PS51736"/>
    </source>
</evidence>
<organism evidence="5 6">
    <name type="scientific">Limosilactobacillus frumenti DSM 13145</name>
    <dbReference type="NCBI Taxonomy" id="1423746"/>
    <lineage>
        <taxon>Bacteria</taxon>
        <taxon>Bacillati</taxon>
        <taxon>Bacillota</taxon>
        <taxon>Bacilli</taxon>
        <taxon>Lactobacillales</taxon>
        <taxon>Lactobacillaceae</taxon>
        <taxon>Limosilactobacillus</taxon>
    </lineage>
</organism>
<dbReference type="GO" id="GO:0003677">
    <property type="term" value="F:DNA binding"/>
    <property type="evidence" value="ECO:0007669"/>
    <property type="project" value="UniProtKB-KW"/>
</dbReference>
<dbReference type="PROSITE" id="PS51736">
    <property type="entry name" value="RECOMBINASES_3"/>
    <property type="match status" value="1"/>
</dbReference>
<evidence type="ECO:0000256" key="2">
    <source>
        <dbReference type="ARBA" id="ARBA00023172"/>
    </source>
</evidence>
<dbReference type="PATRIC" id="fig|1423746.3.peg.189"/>